<evidence type="ECO:0000256" key="3">
    <source>
        <dbReference type="ARBA" id="ARBA00022729"/>
    </source>
</evidence>
<dbReference type="GeneTree" id="ENSGT01050000244843"/>
<dbReference type="SMART" id="SM00409">
    <property type="entry name" value="IG"/>
    <property type="match status" value="2"/>
</dbReference>
<evidence type="ECO:0000256" key="6">
    <source>
        <dbReference type="ARBA" id="ARBA00023157"/>
    </source>
</evidence>
<keyword evidence="7" id="KW-0325">Glycoprotein</keyword>
<comment type="subcellular location">
    <subcellularLocation>
        <location evidence="1">Membrane</location>
    </subcellularLocation>
</comment>
<dbReference type="SUPFAM" id="SSF48726">
    <property type="entry name" value="Immunoglobulin"/>
    <property type="match status" value="2"/>
</dbReference>
<evidence type="ECO:0000259" key="11">
    <source>
        <dbReference type="PROSITE" id="PS50835"/>
    </source>
</evidence>
<name>A0A3Q0RWK3_AMPCI</name>
<evidence type="ECO:0000313" key="12">
    <source>
        <dbReference type="Ensembl" id="ENSACIP00000015101.1"/>
    </source>
</evidence>
<reference evidence="12" key="1">
    <citation type="submission" date="2025-08" db="UniProtKB">
        <authorList>
            <consortium name="Ensembl"/>
        </authorList>
    </citation>
    <scope>IDENTIFICATION</scope>
</reference>
<dbReference type="Gene3D" id="2.60.40.10">
    <property type="entry name" value="Immunoglobulins"/>
    <property type="match status" value="2"/>
</dbReference>
<dbReference type="GO" id="GO:0050852">
    <property type="term" value="P:T cell receptor signaling pathway"/>
    <property type="evidence" value="ECO:0007669"/>
    <property type="project" value="TreeGrafter"/>
</dbReference>
<proteinExistence type="inferred from homology"/>
<sequence length="267" mass="30124">MKMMMIYLFYCFQASSYTIGPTQPVVAMIGDDIILPCHLEPAVDAGELTVEWSRNDLKPRFVYLRRNGVELLTEQNLLYTKRTSLSVSKLQCGDISLKLSTVKLSDAGTYKCLNVLIPLETTPEKVLTILFFAGSVSSPVIELSTVKNVVLLECESNGWYPEPQLLWLNSEGKLISAEPTKTVRGSDGLYTVSSKVSVEKGHSYRFTCRVQQKNISQIKEAHIHVSGREMVYDLYSFTVTESRVQHIMSPYFYRRSLYGKPCHTSPA</sequence>
<feature type="chain" id="PRO_5018540034" description="Ig-like domain-containing protein" evidence="10">
    <location>
        <begin position="17"/>
        <end position="267"/>
    </location>
</feature>
<dbReference type="STRING" id="61819.ENSACIP00000015101"/>
<evidence type="ECO:0000313" key="13">
    <source>
        <dbReference type="Proteomes" id="UP000261340"/>
    </source>
</evidence>
<dbReference type="GO" id="GO:0009897">
    <property type="term" value="C:external side of plasma membrane"/>
    <property type="evidence" value="ECO:0007669"/>
    <property type="project" value="TreeGrafter"/>
</dbReference>
<keyword evidence="5" id="KW-0472">Membrane</keyword>
<keyword evidence="2" id="KW-0812">Transmembrane</keyword>
<comment type="similarity">
    <text evidence="9">Belongs to the SKINT family.</text>
</comment>
<keyword evidence="6" id="KW-1015">Disulfide bond</keyword>
<evidence type="ECO:0000256" key="2">
    <source>
        <dbReference type="ARBA" id="ARBA00022692"/>
    </source>
</evidence>
<dbReference type="PANTHER" id="PTHR24100">
    <property type="entry name" value="BUTYROPHILIN"/>
    <property type="match status" value="1"/>
</dbReference>
<evidence type="ECO:0000256" key="10">
    <source>
        <dbReference type="SAM" id="SignalP"/>
    </source>
</evidence>
<keyword evidence="8" id="KW-0393">Immunoglobulin domain</keyword>
<organism evidence="12 13">
    <name type="scientific">Amphilophus citrinellus</name>
    <name type="common">Midas cichlid</name>
    <name type="synonym">Cichlasoma citrinellum</name>
    <dbReference type="NCBI Taxonomy" id="61819"/>
    <lineage>
        <taxon>Eukaryota</taxon>
        <taxon>Metazoa</taxon>
        <taxon>Chordata</taxon>
        <taxon>Craniata</taxon>
        <taxon>Vertebrata</taxon>
        <taxon>Euteleostomi</taxon>
        <taxon>Actinopterygii</taxon>
        <taxon>Neopterygii</taxon>
        <taxon>Teleostei</taxon>
        <taxon>Neoteleostei</taxon>
        <taxon>Acanthomorphata</taxon>
        <taxon>Ovalentaria</taxon>
        <taxon>Cichlomorphae</taxon>
        <taxon>Cichliformes</taxon>
        <taxon>Cichlidae</taxon>
        <taxon>New World cichlids</taxon>
        <taxon>Cichlasomatinae</taxon>
        <taxon>Heroini</taxon>
        <taxon>Amphilophus</taxon>
    </lineage>
</organism>
<dbReference type="InterPro" id="IPR053896">
    <property type="entry name" value="BTN3A2-like_Ig-C"/>
</dbReference>
<accession>A0A3Q0RWK3</accession>
<dbReference type="Proteomes" id="UP000261340">
    <property type="component" value="Unplaced"/>
</dbReference>
<evidence type="ECO:0000256" key="4">
    <source>
        <dbReference type="ARBA" id="ARBA00022989"/>
    </source>
</evidence>
<evidence type="ECO:0000256" key="5">
    <source>
        <dbReference type="ARBA" id="ARBA00023136"/>
    </source>
</evidence>
<dbReference type="Ensembl" id="ENSACIT00000015509.1">
    <property type="protein sequence ID" value="ENSACIP00000015101.1"/>
    <property type="gene ID" value="ENSACIG00000011743.1"/>
</dbReference>
<dbReference type="GO" id="GO:0050863">
    <property type="term" value="P:regulation of T cell activation"/>
    <property type="evidence" value="ECO:0007669"/>
    <property type="project" value="UniProtKB-ARBA"/>
</dbReference>
<keyword evidence="3 10" id="KW-0732">Signal</keyword>
<protein>
    <recommendedName>
        <fullName evidence="11">Ig-like domain-containing protein</fullName>
    </recommendedName>
</protein>
<reference evidence="12" key="2">
    <citation type="submission" date="2025-09" db="UniProtKB">
        <authorList>
            <consortium name="Ensembl"/>
        </authorList>
    </citation>
    <scope>IDENTIFICATION</scope>
</reference>
<evidence type="ECO:0000256" key="8">
    <source>
        <dbReference type="ARBA" id="ARBA00023319"/>
    </source>
</evidence>
<dbReference type="FunFam" id="2.60.40.10:FF:000142">
    <property type="entry name" value="V-set domain-containing T-cell activation inhibitor 1"/>
    <property type="match status" value="1"/>
</dbReference>
<dbReference type="Pfam" id="PF22705">
    <property type="entry name" value="C2-set_3"/>
    <property type="match status" value="1"/>
</dbReference>
<dbReference type="Pfam" id="PF07686">
    <property type="entry name" value="V-set"/>
    <property type="match status" value="1"/>
</dbReference>
<feature type="domain" description="Ig-like" evidence="11">
    <location>
        <begin position="123"/>
        <end position="224"/>
    </location>
</feature>
<dbReference type="InterPro" id="IPR013783">
    <property type="entry name" value="Ig-like_fold"/>
</dbReference>
<evidence type="ECO:0000256" key="9">
    <source>
        <dbReference type="ARBA" id="ARBA00038221"/>
    </source>
</evidence>
<keyword evidence="4" id="KW-1133">Transmembrane helix</keyword>
<dbReference type="InterPro" id="IPR013106">
    <property type="entry name" value="Ig_V-set"/>
</dbReference>
<dbReference type="InterPro" id="IPR007110">
    <property type="entry name" value="Ig-like_dom"/>
</dbReference>
<dbReference type="GO" id="GO:1903037">
    <property type="term" value="P:regulation of leukocyte cell-cell adhesion"/>
    <property type="evidence" value="ECO:0007669"/>
    <property type="project" value="UniProtKB-ARBA"/>
</dbReference>
<feature type="domain" description="Ig-like" evidence="11">
    <location>
        <begin position="30"/>
        <end position="112"/>
    </location>
</feature>
<dbReference type="OMA" id="HEDETYR"/>
<dbReference type="GO" id="GO:0005102">
    <property type="term" value="F:signaling receptor binding"/>
    <property type="evidence" value="ECO:0007669"/>
    <property type="project" value="TreeGrafter"/>
</dbReference>
<dbReference type="FunFam" id="2.60.40.10:FF:000088">
    <property type="entry name" value="Butyrophilin subfamily 1 member A1"/>
    <property type="match status" value="1"/>
</dbReference>
<dbReference type="AlphaFoldDB" id="A0A3Q0RWK3"/>
<dbReference type="InterPro" id="IPR036179">
    <property type="entry name" value="Ig-like_dom_sf"/>
</dbReference>
<dbReference type="GO" id="GO:0042110">
    <property type="term" value="P:T cell activation"/>
    <property type="evidence" value="ECO:0007669"/>
    <property type="project" value="UniProtKB-ARBA"/>
</dbReference>
<feature type="signal peptide" evidence="10">
    <location>
        <begin position="1"/>
        <end position="16"/>
    </location>
</feature>
<keyword evidence="13" id="KW-1185">Reference proteome</keyword>
<dbReference type="GO" id="GO:0001817">
    <property type="term" value="P:regulation of cytokine production"/>
    <property type="evidence" value="ECO:0007669"/>
    <property type="project" value="TreeGrafter"/>
</dbReference>
<evidence type="ECO:0000256" key="1">
    <source>
        <dbReference type="ARBA" id="ARBA00004370"/>
    </source>
</evidence>
<dbReference type="PROSITE" id="PS50835">
    <property type="entry name" value="IG_LIKE"/>
    <property type="match status" value="2"/>
</dbReference>
<evidence type="ECO:0000256" key="7">
    <source>
        <dbReference type="ARBA" id="ARBA00023180"/>
    </source>
</evidence>
<dbReference type="PANTHER" id="PTHR24100:SF151">
    <property type="entry name" value="ICOS LIGAND"/>
    <property type="match status" value="1"/>
</dbReference>
<dbReference type="InterPro" id="IPR050504">
    <property type="entry name" value="IgSF_BTN/MOG"/>
</dbReference>
<dbReference type="InterPro" id="IPR003599">
    <property type="entry name" value="Ig_sub"/>
</dbReference>